<organism evidence="2 3">
    <name type="scientific">Durusdinium trenchii</name>
    <dbReference type="NCBI Taxonomy" id="1381693"/>
    <lineage>
        <taxon>Eukaryota</taxon>
        <taxon>Sar</taxon>
        <taxon>Alveolata</taxon>
        <taxon>Dinophyceae</taxon>
        <taxon>Suessiales</taxon>
        <taxon>Symbiodiniaceae</taxon>
        <taxon>Durusdinium</taxon>
    </lineage>
</organism>
<dbReference type="InterPro" id="IPR002110">
    <property type="entry name" value="Ankyrin_rpt"/>
</dbReference>
<comment type="caution">
    <text evidence="2">The sequence shown here is derived from an EMBL/GenBank/DDBJ whole genome shotgun (WGS) entry which is preliminary data.</text>
</comment>
<reference evidence="2 3" key="1">
    <citation type="submission" date="2024-02" db="EMBL/GenBank/DDBJ databases">
        <authorList>
            <person name="Chen Y."/>
            <person name="Shah S."/>
            <person name="Dougan E. K."/>
            <person name="Thang M."/>
            <person name="Chan C."/>
        </authorList>
    </citation>
    <scope>NUCLEOTIDE SEQUENCE [LARGE SCALE GENOMIC DNA]</scope>
</reference>
<gene>
    <name evidence="2" type="ORF">CCMP2556_LOCUS28228</name>
</gene>
<dbReference type="Proteomes" id="UP001642484">
    <property type="component" value="Unassembled WGS sequence"/>
</dbReference>
<dbReference type="SMART" id="SM00248">
    <property type="entry name" value="ANK"/>
    <property type="match status" value="1"/>
</dbReference>
<accession>A0ABP0N474</accession>
<dbReference type="PROSITE" id="PS50088">
    <property type="entry name" value="ANK_REPEAT"/>
    <property type="match status" value="1"/>
</dbReference>
<dbReference type="PROSITE" id="PS50297">
    <property type="entry name" value="ANK_REP_REGION"/>
    <property type="match status" value="1"/>
</dbReference>
<dbReference type="InterPro" id="IPR036770">
    <property type="entry name" value="Ankyrin_rpt-contain_sf"/>
</dbReference>
<evidence type="ECO:0000256" key="1">
    <source>
        <dbReference type="PROSITE-ProRule" id="PRU00023"/>
    </source>
</evidence>
<dbReference type="EMBL" id="CAXAMN010021112">
    <property type="protein sequence ID" value="CAK9057129.1"/>
    <property type="molecule type" value="Genomic_DNA"/>
</dbReference>
<evidence type="ECO:0000313" key="2">
    <source>
        <dbReference type="EMBL" id="CAK9057129.1"/>
    </source>
</evidence>
<dbReference type="Pfam" id="PF00023">
    <property type="entry name" value="Ank"/>
    <property type="match status" value="1"/>
</dbReference>
<keyword evidence="3" id="KW-1185">Reference proteome</keyword>
<keyword evidence="1" id="KW-0040">ANK repeat</keyword>
<feature type="repeat" description="ANK" evidence="1">
    <location>
        <begin position="231"/>
        <end position="263"/>
    </location>
</feature>
<evidence type="ECO:0000313" key="3">
    <source>
        <dbReference type="Proteomes" id="UP001642484"/>
    </source>
</evidence>
<proteinExistence type="predicted"/>
<name>A0ABP0N474_9DINO</name>
<dbReference type="SUPFAM" id="SSF48403">
    <property type="entry name" value="Ankyrin repeat"/>
    <property type="match status" value="1"/>
</dbReference>
<sequence>MPSIDENHFLQFVPKEVQAGHGSLEDAFYLPGFLCKEQDSSLFQQLQKELSFKPAWLENGLPFSRQLCVASDLNTTPTLHAILEHLAEVRRRSPVGTGHQPRESTVRQLHGVAVVIFMSLRCEDRGAVFRLKVFQDLLLFRILMCFGKALGSCGFGPSTSDVKEFTVPEIKGLEEWKETKVTTHLELEFKREQRQTKRRDCVVRFLKRHDFSDVNKPRIKRFFSMPFTEKKGVYPLHVAAKLGDLQMVRFLLQAGADPERKTRRGLLASDFVVDDGEAEGDAAQILALLSGELKIRPLRSLLDVTNEDYDPSQTGSQILRW</sequence>
<protein>
    <submittedName>
        <fullName evidence="2">Uncharacterized protein</fullName>
    </submittedName>
</protein>
<dbReference type="Gene3D" id="1.25.40.20">
    <property type="entry name" value="Ankyrin repeat-containing domain"/>
    <property type="match status" value="1"/>
</dbReference>